<keyword evidence="13" id="KW-1133">Transmembrane helix</keyword>
<dbReference type="SUPFAM" id="SSF53955">
    <property type="entry name" value="Lysozyme-like"/>
    <property type="match status" value="1"/>
</dbReference>
<keyword evidence="4" id="KW-0121">Carboxypeptidase</keyword>
<dbReference type="Pfam" id="PF00905">
    <property type="entry name" value="Transpeptidase"/>
    <property type="match status" value="1"/>
</dbReference>
<evidence type="ECO:0000256" key="3">
    <source>
        <dbReference type="ARBA" id="ARBA00007739"/>
    </source>
</evidence>
<keyword evidence="7" id="KW-0808">Transferase</keyword>
<evidence type="ECO:0000313" key="16">
    <source>
        <dbReference type="EMBL" id="MEV8467352.1"/>
    </source>
</evidence>
<comment type="catalytic activity">
    <reaction evidence="11">
        <text>[GlcNAc-(1-&gt;4)-Mur2Ac(oyl-L-Ala-gamma-D-Glu-L-Lys-D-Ala-D-Ala)](n)-di-trans,octa-cis-undecaprenyl diphosphate + beta-D-GlcNAc-(1-&gt;4)-Mur2Ac(oyl-L-Ala-gamma-D-Glu-L-Lys-D-Ala-D-Ala)-di-trans,octa-cis-undecaprenyl diphosphate = [GlcNAc-(1-&gt;4)-Mur2Ac(oyl-L-Ala-gamma-D-Glu-L-Lys-D-Ala-D-Ala)](n+1)-di-trans,octa-cis-undecaprenyl diphosphate + di-trans,octa-cis-undecaprenyl diphosphate + H(+)</text>
        <dbReference type="Rhea" id="RHEA:23708"/>
        <dbReference type="Rhea" id="RHEA-COMP:9602"/>
        <dbReference type="Rhea" id="RHEA-COMP:9603"/>
        <dbReference type="ChEBI" id="CHEBI:15378"/>
        <dbReference type="ChEBI" id="CHEBI:58405"/>
        <dbReference type="ChEBI" id="CHEBI:60033"/>
        <dbReference type="ChEBI" id="CHEBI:78435"/>
        <dbReference type="EC" id="2.4.99.28"/>
    </reaction>
</comment>
<evidence type="ECO:0000256" key="2">
    <source>
        <dbReference type="ARBA" id="ARBA00007090"/>
    </source>
</evidence>
<dbReference type="Gene3D" id="1.10.3810.10">
    <property type="entry name" value="Biosynthetic peptidoglycan transglycosylase-like"/>
    <property type="match status" value="1"/>
</dbReference>
<evidence type="ECO:0000256" key="9">
    <source>
        <dbReference type="ARBA" id="ARBA00023268"/>
    </source>
</evidence>
<feature type="domain" description="Penicillin-binding protein transpeptidase" evidence="14">
    <location>
        <begin position="406"/>
        <end position="643"/>
    </location>
</feature>
<dbReference type="InterPro" id="IPR023346">
    <property type="entry name" value="Lysozyme-like_dom_sf"/>
</dbReference>
<dbReference type="InterPro" id="IPR036950">
    <property type="entry name" value="PBP_transglycosylase"/>
</dbReference>
<dbReference type="InterPro" id="IPR050396">
    <property type="entry name" value="Glycosyltr_51/Transpeptidase"/>
</dbReference>
<evidence type="ECO:0000256" key="4">
    <source>
        <dbReference type="ARBA" id="ARBA00022645"/>
    </source>
</evidence>
<dbReference type="InterPro" id="IPR001264">
    <property type="entry name" value="Glyco_trans_51"/>
</dbReference>
<protein>
    <recommendedName>
        <fullName evidence="10">peptidoglycan glycosyltransferase</fullName>
        <ecNumber evidence="10">2.4.99.28</ecNumber>
    </recommendedName>
</protein>
<feature type="domain" description="Glycosyl transferase family 51" evidence="15">
    <location>
        <begin position="136"/>
        <end position="318"/>
    </location>
</feature>
<dbReference type="Gene3D" id="3.40.710.10">
    <property type="entry name" value="DD-peptidase/beta-lactamase superfamily"/>
    <property type="match status" value="1"/>
</dbReference>
<evidence type="ECO:0000256" key="6">
    <source>
        <dbReference type="ARBA" id="ARBA00022676"/>
    </source>
</evidence>
<dbReference type="SUPFAM" id="SSF56601">
    <property type="entry name" value="beta-lactamase/transpeptidase-like"/>
    <property type="match status" value="1"/>
</dbReference>
<comment type="similarity">
    <text evidence="2">In the C-terminal section; belongs to the transpeptidase family.</text>
</comment>
<comment type="pathway">
    <text evidence="1">Cell wall biogenesis; peptidoglycan biosynthesis.</text>
</comment>
<dbReference type="PANTHER" id="PTHR32282:SF33">
    <property type="entry name" value="PEPTIDOGLYCAN GLYCOSYLTRANSFERASE"/>
    <property type="match status" value="1"/>
</dbReference>
<evidence type="ECO:0000259" key="14">
    <source>
        <dbReference type="Pfam" id="PF00905"/>
    </source>
</evidence>
<name>A0ABV3L700_9RHOB</name>
<proteinExistence type="inferred from homology"/>
<evidence type="ECO:0000256" key="11">
    <source>
        <dbReference type="ARBA" id="ARBA00049902"/>
    </source>
</evidence>
<feature type="region of interest" description="Disordered" evidence="12">
    <location>
        <begin position="692"/>
        <end position="717"/>
    </location>
</feature>
<dbReference type="EC" id="2.4.99.28" evidence="10"/>
<dbReference type="RefSeq" id="WP_366193135.1">
    <property type="nucleotide sequence ID" value="NZ_JBFBVU010000012.1"/>
</dbReference>
<dbReference type="InterPro" id="IPR012338">
    <property type="entry name" value="Beta-lactam/transpept-like"/>
</dbReference>
<sequence>MSRSSKSPRILRADRRYAGSTAKKRPTPAKKGKSAPVKRRKAQPATRRKRRSGSSGGGGIMGFFRRIIGWILRLFWRIGWRFGLVMGLILALAVGSIYATLPDASEMVDGRARGSVTMMDRYGEVYAWRGDQFGGVITADTVSPHLKHAIIATEDRRFYRHFGISPRGVAGAVAINLREGRGALEGHGGSTITQQTAKLLCLGRPYKPEEWKTEAAYEADCRQSSLGRKIREALYAMALEARYTKDEILTIYMNRAYLGAGARGFQAASQRYFGKSAAEVNPAEAAMLAGLLKAPTRYAPTADLQRSQDRANIIIGLMEEEDYLTDTEAALAMANPATLSEAAEARAGGYFADWVMESTPSFLSSQTTEDVLIRTTFDPRLQKAAEEALNWIFENKVREGSKAQAAIVVMDADGAVRAMVGGRKTKVSGAFNRATQALRQTGSAFKPFVYAAALDWGFTPNAQVVDEPLTINVPGSGPWSPKNYDRKYHGKVTLTQALAHSYNIPAVKVSEEMGRENVRRIAADFGLSSDLAAGPALALGVSEATLLQMTAAYAGILNGGSSVTPYGLTELRLLGDSQPLFGQEGGIGERVIAPQAARQLVYMMNQVIESGTGQRAKLGDRPAAGKTGTTQAARDAWFIGFTGDYVAGVWMGYDDNTPLSGVTGGGLPAEIWHETMIRVHEGVPISPLPMEIPAGVRPGQLSSSNGGGSSSGSTQTKDLGQAAQDLGNNVDKAVRNTERAINNVLRSIFGG</sequence>
<comment type="similarity">
    <text evidence="3">In the N-terminal section; belongs to the glycosyltransferase 51 family.</text>
</comment>
<keyword evidence="9" id="KW-0511">Multifunctional enzyme</keyword>
<keyword evidence="13" id="KW-0472">Membrane</keyword>
<evidence type="ECO:0000256" key="12">
    <source>
        <dbReference type="SAM" id="MobiDB-lite"/>
    </source>
</evidence>
<evidence type="ECO:0000256" key="10">
    <source>
        <dbReference type="ARBA" id="ARBA00044770"/>
    </source>
</evidence>
<dbReference type="InterPro" id="IPR001460">
    <property type="entry name" value="PCN-bd_Tpept"/>
</dbReference>
<dbReference type="EMBL" id="JBFBVU010000012">
    <property type="protein sequence ID" value="MEV8467352.1"/>
    <property type="molecule type" value="Genomic_DNA"/>
</dbReference>
<feature type="region of interest" description="Disordered" evidence="12">
    <location>
        <begin position="1"/>
        <end position="57"/>
    </location>
</feature>
<dbReference type="Proteomes" id="UP001553161">
    <property type="component" value="Unassembled WGS sequence"/>
</dbReference>
<evidence type="ECO:0000256" key="1">
    <source>
        <dbReference type="ARBA" id="ARBA00004752"/>
    </source>
</evidence>
<dbReference type="Pfam" id="PF00912">
    <property type="entry name" value="Transgly"/>
    <property type="match status" value="1"/>
</dbReference>
<comment type="caution">
    <text evidence="16">The sequence shown here is derived from an EMBL/GenBank/DDBJ whole genome shotgun (WGS) entry which is preliminary data.</text>
</comment>
<dbReference type="NCBIfam" id="TIGR02074">
    <property type="entry name" value="PBP_1a_fam"/>
    <property type="match status" value="1"/>
</dbReference>
<evidence type="ECO:0000259" key="15">
    <source>
        <dbReference type="Pfam" id="PF00912"/>
    </source>
</evidence>
<keyword evidence="17" id="KW-1185">Reference proteome</keyword>
<accession>A0ABV3L700</accession>
<keyword evidence="13" id="KW-0812">Transmembrane</keyword>
<feature type="transmembrane region" description="Helical" evidence="13">
    <location>
        <begin position="82"/>
        <end position="101"/>
    </location>
</feature>
<reference evidence="16 17" key="1">
    <citation type="submission" date="2024-07" db="EMBL/GenBank/DDBJ databases">
        <authorList>
            <person name="Kang M."/>
        </authorList>
    </citation>
    <scope>NUCLEOTIDE SEQUENCE [LARGE SCALE GENOMIC DNA]</scope>
    <source>
        <strain evidence="16 17">DFM31</strain>
    </source>
</reference>
<evidence type="ECO:0000256" key="13">
    <source>
        <dbReference type="SAM" id="Phobius"/>
    </source>
</evidence>
<evidence type="ECO:0000256" key="5">
    <source>
        <dbReference type="ARBA" id="ARBA00022670"/>
    </source>
</evidence>
<dbReference type="PANTHER" id="PTHR32282">
    <property type="entry name" value="BINDING PROTEIN TRANSPEPTIDASE, PUTATIVE-RELATED"/>
    <property type="match status" value="1"/>
</dbReference>
<keyword evidence="5" id="KW-0645">Protease</keyword>
<evidence type="ECO:0000256" key="8">
    <source>
        <dbReference type="ARBA" id="ARBA00022801"/>
    </source>
</evidence>
<organism evidence="16 17">
    <name type="scientific">Meridianimarinicoccus marinus</name>
    <dbReference type="NCBI Taxonomy" id="3231483"/>
    <lineage>
        <taxon>Bacteria</taxon>
        <taxon>Pseudomonadati</taxon>
        <taxon>Pseudomonadota</taxon>
        <taxon>Alphaproteobacteria</taxon>
        <taxon>Rhodobacterales</taxon>
        <taxon>Paracoccaceae</taxon>
        <taxon>Meridianimarinicoccus</taxon>
    </lineage>
</organism>
<gene>
    <name evidence="16" type="ORF">AB0T83_11225</name>
</gene>
<evidence type="ECO:0000256" key="7">
    <source>
        <dbReference type="ARBA" id="ARBA00022679"/>
    </source>
</evidence>
<feature type="compositionally biased region" description="Basic residues" evidence="12">
    <location>
        <begin position="22"/>
        <end position="52"/>
    </location>
</feature>
<keyword evidence="6" id="KW-0328">Glycosyltransferase</keyword>
<evidence type="ECO:0000313" key="17">
    <source>
        <dbReference type="Proteomes" id="UP001553161"/>
    </source>
</evidence>
<keyword evidence="8" id="KW-0378">Hydrolase</keyword>